<evidence type="ECO:0000256" key="17">
    <source>
        <dbReference type="ARBA" id="ARBA00023264"/>
    </source>
</evidence>
<keyword evidence="14" id="KW-0443">Lipid metabolism</keyword>
<protein>
    <recommendedName>
        <fullName evidence="7 18">Phosphatidate cytidylyltransferase</fullName>
        <ecNumber evidence="6 18">2.7.7.41</ecNumber>
    </recommendedName>
</protein>
<comment type="pathway">
    <text evidence="3 18">Phospholipid metabolism; CDP-diacylglycerol biosynthesis; CDP-diacylglycerol from sn-glycerol 3-phosphate: step 3/3.</text>
</comment>
<evidence type="ECO:0000256" key="8">
    <source>
        <dbReference type="ARBA" id="ARBA00022475"/>
    </source>
</evidence>
<keyword evidence="15 19" id="KW-0472">Membrane</keyword>
<keyword evidence="8" id="KW-1003">Cell membrane</keyword>
<evidence type="ECO:0000256" key="9">
    <source>
        <dbReference type="ARBA" id="ARBA00022516"/>
    </source>
</evidence>
<accession>A0A9E6URP3</accession>
<evidence type="ECO:0000256" key="3">
    <source>
        <dbReference type="ARBA" id="ARBA00005119"/>
    </source>
</evidence>
<dbReference type="KEGG" id="cmet:K6K41_24875"/>
<reference evidence="20" key="1">
    <citation type="submission" date="2021-08" db="EMBL/GenBank/DDBJ databases">
        <authorList>
            <person name="Zhang H."/>
            <person name="Xu M."/>
            <person name="Yu Z."/>
            <person name="Yang L."/>
            <person name="Cai Y."/>
        </authorList>
    </citation>
    <scope>NUCLEOTIDE SEQUENCE</scope>
    <source>
        <strain evidence="20">CHL1</strain>
    </source>
</reference>
<dbReference type="GO" id="GO:0004605">
    <property type="term" value="F:phosphatidate cytidylyltransferase activity"/>
    <property type="evidence" value="ECO:0007669"/>
    <property type="project" value="UniProtKB-EC"/>
</dbReference>
<dbReference type="AlphaFoldDB" id="A0A9E6URP3"/>
<evidence type="ECO:0000313" key="21">
    <source>
        <dbReference type="Proteomes" id="UP000825701"/>
    </source>
</evidence>
<keyword evidence="12 18" id="KW-0548">Nucleotidyltransferase</keyword>
<comment type="catalytic activity">
    <reaction evidence="1 18">
        <text>a 1,2-diacyl-sn-glycero-3-phosphate + CTP + H(+) = a CDP-1,2-diacyl-sn-glycerol + diphosphate</text>
        <dbReference type="Rhea" id="RHEA:16229"/>
        <dbReference type="ChEBI" id="CHEBI:15378"/>
        <dbReference type="ChEBI" id="CHEBI:33019"/>
        <dbReference type="ChEBI" id="CHEBI:37563"/>
        <dbReference type="ChEBI" id="CHEBI:58332"/>
        <dbReference type="ChEBI" id="CHEBI:58608"/>
        <dbReference type="EC" id="2.7.7.41"/>
    </reaction>
</comment>
<dbReference type="GO" id="GO:0016024">
    <property type="term" value="P:CDP-diacylglycerol biosynthetic process"/>
    <property type="evidence" value="ECO:0007669"/>
    <property type="project" value="TreeGrafter"/>
</dbReference>
<evidence type="ECO:0000256" key="18">
    <source>
        <dbReference type="RuleBase" id="RU003938"/>
    </source>
</evidence>
<comment type="pathway">
    <text evidence="4">Lipid metabolism.</text>
</comment>
<feature type="transmembrane region" description="Helical" evidence="19">
    <location>
        <begin position="12"/>
        <end position="33"/>
    </location>
</feature>
<evidence type="ECO:0000256" key="2">
    <source>
        <dbReference type="ARBA" id="ARBA00004651"/>
    </source>
</evidence>
<keyword evidence="13 19" id="KW-1133">Transmembrane helix</keyword>
<evidence type="ECO:0000256" key="16">
    <source>
        <dbReference type="ARBA" id="ARBA00023209"/>
    </source>
</evidence>
<name>A0A9E6URP3_9HYPH</name>
<feature type="transmembrane region" description="Helical" evidence="19">
    <location>
        <begin position="91"/>
        <end position="112"/>
    </location>
</feature>
<keyword evidence="17" id="KW-1208">Phospholipid metabolism</keyword>
<evidence type="ECO:0000256" key="1">
    <source>
        <dbReference type="ARBA" id="ARBA00001698"/>
    </source>
</evidence>
<evidence type="ECO:0000256" key="14">
    <source>
        <dbReference type="ARBA" id="ARBA00023098"/>
    </source>
</evidence>
<evidence type="ECO:0000256" key="11">
    <source>
        <dbReference type="ARBA" id="ARBA00022692"/>
    </source>
</evidence>
<feature type="transmembrane region" description="Helical" evidence="19">
    <location>
        <begin position="118"/>
        <end position="139"/>
    </location>
</feature>
<proteinExistence type="inferred from homology"/>
<keyword evidence="11 18" id="KW-0812">Transmembrane</keyword>
<keyword evidence="21" id="KW-1185">Reference proteome</keyword>
<evidence type="ECO:0000256" key="13">
    <source>
        <dbReference type="ARBA" id="ARBA00022989"/>
    </source>
</evidence>
<dbReference type="EMBL" id="CP081869">
    <property type="protein sequence ID" value="QZO02510.1"/>
    <property type="molecule type" value="Genomic_DNA"/>
</dbReference>
<evidence type="ECO:0000256" key="15">
    <source>
        <dbReference type="ARBA" id="ARBA00023136"/>
    </source>
</evidence>
<dbReference type="PANTHER" id="PTHR46382">
    <property type="entry name" value="PHOSPHATIDATE CYTIDYLYLTRANSFERASE"/>
    <property type="match status" value="1"/>
</dbReference>
<evidence type="ECO:0000313" key="20">
    <source>
        <dbReference type="EMBL" id="QZO02510.1"/>
    </source>
</evidence>
<keyword evidence="9" id="KW-0444">Lipid biosynthesis</keyword>
<evidence type="ECO:0000256" key="19">
    <source>
        <dbReference type="SAM" id="Phobius"/>
    </source>
</evidence>
<organism evidence="20 21">
    <name type="scientific">Chenggangzhangella methanolivorans</name>
    <dbReference type="NCBI Taxonomy" id="1437009"/>
    <lineage>
        <taxon>Bacteria</taxon>
        <taxon>Pseudomonadati</taxon>
        <taxon>Pseudomonadota</taxon>
        <taxon>Alphaproteobacteria</taxon>
        <taxon>Hyphomicrobiales</taxon>
        <taxon>Methylopilaceae</taxon>
        <taxon>Chenggangzhangella</taxon>
    </lineage>
</organism>
<evidence type="ECO:0000256" key="6">
    <source>
        <dbReference type="ARBA" id="ARBA00012487"/>
    </source>
</evidence>
<dbReference type="PROSITE" id="PS01315">
    <property type="entry name" value="CDS"/>
    <property type="match status" value="1"/>
</dbReference>
<evidence type="ECO:0000256" key="12">
    <source>
        <dbReference type="ARBA" id="ARBA00022695"/>
    </source>
</evidence>
<keyword evidence="10 18" id="KW-0808">Transferase</keyword>
<comment type="similarity">
    <text evidence="5 18">Belongs to the CDS family.</text>
</comment>
<evidence type="ECO:0000256" key="7">
    <source>
        <dbReference type="ARBA" id="ARBA00019373"/>
    </source>
</evidence>
<dbReference type="Proteomes" id="UP000825701">
    <property type="component" value="Chromosome"/>
</dbReference>
<dbReference type="EC" id="2.7.7.41" evidence="6 18"/>
<evidence type="ECO:0000256" key="10">
    <source>
        <dbReference type="ARBA" id="ARBA00022679"/>
    </source>
</evidence>
<evidence type="ECO:0000256" key="4">
    <source>
        <dbReference type="ARBA" id="ARBA00005189"/>
    </source>
</evidence>
<dbReference type="PANTHER" id="PTHR46382:SF1">
    <property type="entry name" value="PHOSPHATIDATE CYTIDYLYLTRANSFERASE"/>
    <property type="match status" value="1"/>
</dbReference>
<keyword evidence="16" id="KW-0594">Phospholipid biosynthesis</keyword>
<dbReference type="InterPro" id="IPR000374">
    <property type="entry name" value="PC_trans"/>
</dbReference>
<dbReference type="GO" id="GO:0005886">
    <property type="term" value="C:plasma membrane"/>
    <property type="evidence" value="ECO:0007669"/>
    <property type="project" value="UniProtKB-SubCell"/>
</dbReference>
<gene>
    <name evidence="20" type="ORF">K6K41_24875</name>
</gene>
<dbReference type="Pfam" id="PF01148">
    <property type="entry name" value="CTP_transf_1"/>
    <property type="match status" value="1"/>
</dbReference>
<evidence type="ECO:0000256" key="5">
    <source>
        <dbReference type="ARBA" id="ARBA00010185"/>
    </source>
</evidence>
<feature type="transmembrane region" description="Helical" evidence="19">
    <location>
        <begin position="45"/>
        <end position="62"/>
    </location>
</feature>
<comment type="subcellular location">
    <subcellularLocation>
        <location evidence="2">Cell membrane</location>
        <topology evidence="2">Multi-pass membrane protein</topology>
    </subcellularLocation>
</comment>
<feature type="transmembrane region" description="Helical" evidence="19">
    <location>
        <begin position="160"/>
        <end position="179"/>
    </location>
</feature>
<sequence>MIAAALATAYSGGLPFVAFWTLAGVAVGVEWAWLTAAEPVARRRAARIVAVTLAIAGAALGLSLYLAVAPLLIAAVLALGAGAAAFAARPVLVAAAAVPYGAAAFVGAMLLRRDPVDGLAATVWLFAVVWATDIAAFFVGRSVGGPKLAPRLSPKKTWSGAVGGAAAGVAAGVAVAAAAGATTLWPVAIVALVASVAAEAGDLFESGVKRVYGAKDSSKLIPGHGGLMDRLDGFLVAATIAAAVGVARGGLDGAGQGLLRW</sequence>